<dbReference type="InterPro" id="IPR009003">
    <property type="entry name" value="Peptidase_S1_PA"/>
</dbReference>
<keyword evidence="6" id="KW-0865">Zymogen</keyword>
<sequence>SSTSGSPTSACLPGSREEAGTAARCLTQRWGELGAGKEELAARLQQAEISLLSHEDCAKYWEQNIEETNICRRASKVAFWMVCRRHSVNAVLHTTGTQSHGSDKCHPESPTTYSRVCACRHWISSVTN</sequence>
<evidence type="ECO:0000256" key="3">
    <source>
        <dbReference type="ARBA" id="ARBA00022670"/>
    </source>
</evidence>
<dbReference type="GO" id="GO:0005576">
    <property type="term" value="C:extracellular region"/>
    <property type="evidence" value="ECO:0007669"/>
    <property type="project" value="UniProtKB-SubCell"/>
</dbReference>
<feature type="domain" description="Peptidase S1" evidence="8">
    <location>
        <begin position="10"/>
        <end position="123"/>
    </location>
</feature>
<organism evidence="9 10">
    <name type="scientific">Rhynochetos jubatus</name>
    <name type="common">kagu</name>
    <dbReference type="NCBI Taxonomy" id="54386"/>
    <lineage>
        <taxon>Eukaryota</taxon>
        <taxon>Metazoa</taxon>
        <taxon>Chordata</taxon>
        <taxon>Craniata</taxon>
        <taxon>Vertebrata</taxon>
        <taxon>Euteleostomi</taxon>
        <taxon>Archelosauria</taxon>
        <taxon>Archosauria</taxon>
        <taxon>Dinosauria</taxon>
        <taxon>Saurischia</taxon>
        <taxon>Theropoda</taxon>
        <taxon>Coelurosauria</taxon>
        <taxon>Aves</taxon>
        <taxon>Neognathae</taxon>
        <taxon>Neoaves</taxon>
        <taxon>Phaethontimorphae</taxon>
        <taxon>Eurypygiformes</taxon>
        <taxon>Rhynochetidae</taxon>
        <taxon>Rhynochetos</taxon>
    </lineage>
</organism>
<name>A0A7K6RY48_9AVES</name>
<dbReference type="AlphaFoldDB" id="A0A7K6RY48"/>
<comment type="caution">
    <text evidence="9">The sequence shown here is derived from an EMBL/GenBank/DDBJ whole genome shotgun (WGS) entry which is preliminary data.</text>
</comment>
<protein>
    <submittedName>
        <fullName evidence="9">CTRA protein</fullName>
    </submittedName>
</protein>
<evidence type="ECO:0000256" key="7">
    <source>
        <dbReference type="ARBA" id="ARBA00023157"/>
    </source>
</evidence>
<dbReference type="InterPro" id="IPR001254">
    <property type="entry name" value="Trypsin_dom"/>
</dbReference>
<feature type="non-terminal residue" evidence="9">
    <location>
        <position position="1"/>
    </location>
</feature>
<keyword evidence="3" id="KW-0645">Protease</keyword>
<evidence type="ECO:0000313" key="9">
    <source>
        <dbReference type="EMBL" id="NWW90980.1"/>
    </source>
</evidence>
<evidence type="ECO:0000313" key="10">
    <source>
        <dbReference type="Proteomes" id="UP000570016"/>
    </source>
</evidence>
<dbReference type="PANTHER" id="PTHR24250:SF65">
    <property type="entry name" value="CHYMOTRYPSINOGEN B"/>
    <property type="match status" value="1"/>
</dbReference>
<dbReference type="Pfam" id="PF00089">
    <property type="entry name" value="Trypsin"/>
    <property type="match status" value="1"/>
</dbReference>
<dbReference type="PANTHER" id="PTHR24250">
    <property type="entry name" value="CHYMOTRYPSIN-RELATED"/>
    <property type="match status" value="1"/>
</dbReference>
<comment type="subcellular location">
    <subcellularLocation>
        <location evidence="1">Secreted</location>
    </subcellularLocation>
</comment>
<gene>
    <name evidence="9" type="primary">Ctra</name>
    <name evidence="9" type="ORF">RHYJUB_R15037</name>
</gene>
<dbReference type="Gene3D" id="2.40.10.10">
    <property type="entry name" value="Trypsin-like serine proteases"/>
    <property type="match status" value="1"/>
</dbReference>
<evidence type="ECO:0000256" key="6">
    <source>
        <dbReference type="ARBA" id="ARBA00023145"/>
    </source>
</evidence>
<dbReference type="GO" id="GO:0004252">
    <property type="term" value="F:serine-type endopeptidase activity"/>
    <property type="evidence" value="ECO:0007669"/>
    <property type="project" value="InterPro"/>
</dbReference>
<evidence type="ECO:0000256" key="2">
    <source>
        <dbReference type="ARBA" id="ARBA00022525"/>
    </source>
</evidence>
<dbReference type="GO" id="GO:0006508">
    <property type="term" value="P:proteolysis"/>
    <property type="evidence" value="ECO:0007669"/>
    <property type="project" value="UniProtKB-KW"/>
</dbReference>
<dbReference type="InterPro" id="IPR043504">
    <property type="entry name" value="Peptidase_S1_PA_chymotrypsin"/>
</dbReference>
<accession>A0A7K6RY48</accession>
<keyword evidence="7" id="KW-1015">Disulfide bond</keyword>
<evidence type="ECO:0000259" key="8">
    <source>
        <dbReference type="Pfam" id="PF00089"/>
    </source>
</evidence>
<dbReference type="SUPFAM" id="SSF50494">
    <property type="entry name" value="Trypsin-like serine proteases"/>
    <property type="match status" value="1"/>
</dbReference>
<dbReference type="EMBL" id="VZRY01003509">
    <property type="protein sequence ID" value="NWW90980.1"/>
    <property type="molecule type" value="Genomic_DNA"/>
</dbReference>
<reference evidence="9 10" key="1">
    <citation type="submission" date="2019-09" db="EMBL/GenBank/DDBJ databases">
        <title>Bird 10,000 Genomes (B10K) Project - Family phase.</title>
        <authorList>
            <person name="Zhang G."/>
        </authorList>
    </citation>
    <scope>NUCLEOTIDE SEQUENCE [LARGE SCALE GENOMIC DNA]</scope>
    <source>
        <strain evidence="9">B10K-DU-029-58</strain>
        <tissue evidence="9">Muscle</tissue>
    </source>
</reference>
<keyword evidence="10" id="KW-1185">Reference proteome</keyword>
<keyword evidence="5" id="KW-0720">Serine protease</keyword>
<evidence type="ECO:0000256" key="4">
    <source>
        <dbReference type="ARBA" id="ARBA00022801"/>
    </source>
</evidence>
<dbReference type="OrthoDB" id="546450at2759"/>
<evidence type="ECO:0000256" key="5">
    <source>
        <dbReference type="ARBA" id="ARBA00022825"/>
    </source>
</evidence>
<evidence type="ECO:0000256" key="1">
    <source>
        <dbReference type="ARBA" id="ARBA00004613"/>
    </source>
</evidence>
<feature type="non-terminal residue" evidence="9">
    <location>
        <position position="128"/>
    </location>
</feature>
<keyword evidence="2" id="KW-0964">Secreted</keyword>
<proteinExistence type="predicted"/>
<keyword evidence="4" id="KW-0378">Hydrolase</keyword>
<dbReference type="Proteomes" id="UP000570016">
    <property type="component" value="Unassembled WGS sequence"/>
</dbReference>